<feature type="region of interest" description="Disordered" evidence="1">
    <location>
        <begin position="178"/>
        <end position="208"/>
    </location>
</feature>
<feature type="region of interest" description="Disordered" evidence="1">
    <location>
        <begin position="122"/>
        <end position="142"/>
    </location>
</feature>
<protein>
    <recommendedName>
        <fullName evidence="2">BRCT domain-containing protein</fullName>
    </recommendedName>
</protein>
<comment type="caution">
    <text evidence="3">The sequence shown here is derived from an EMBL/GenBank/DDBJ whole genome shotgun (WGS) entry which is preliminary data.</text>
</comment>
<evidence type="ECO:0000313" key="3">
    <source>
        <dbReference type="EMBL" id="KAI9638880.1"/>
    </source>
</evidence>
<dbReference type="RefSeq" id="XP_052948657.1">
    <property type="nucleotide sequence ID" value="XM_053091762.1"/>
</dbReference>
<dbReference type="EMBL" id="JAKWFO010000002">
    <property type="protein sequence ID" value="KAI9638880.1"/>
    <property type="molecule type" value="Genomic_DNA"/>
</dbReference>
<name>A0AA38LWY1_9TREE</name>
<gene>
    <name evidence="3" type="ORF">MKK02DRAFT_41907</name>
</gene>
<reference evidence="3" key="1">
    <citation type="journal article" date="2022" name="G3 (Bethesda)">
        <title>High quality genome of the basidiomycete yeast Dioszegia hungarica PDD-24b-2 isolated from cloud water.</title>
        <authorList>
            <person name="Jarrige D."/>
            <person name="Haridas S."/>
            <person name="Bleykasten-Grosshans C."/>
            <person name="Joly M."/>
            <person name="Nadalig T."/>
            <person name="Sancelme M."/>
            <person name="Vuilleumier S."/>
            <person name="Grigoriev I.V."/>
            <person name="Amato P."/>
            <person name="Bringel F."/>
        </authorList>
    </citation>
    <scope>NUCLEOTIDE SEQUENCE</scope>
    <source>
        <strain evidence="3">PDD-24b-2</strain>
    </source>
</reference>
<feature type="region of interest" description="Disordered" evidence="1">
    <location>
        <begin position="442"/>
        <end position="480"/>
    </location>
</feature>
<keyword evidence="4" id="KW-1185">Reference proteome</keyword>
<dbReference type="Proteomes" id="UP001164286">
    <property type="component" value="Unassembled WGS sequence"/>
</dbReference>
<feature type="domain" description="BRCT" evidence="2">
    <location>
        <begin position="37"/>
        <end position="122"/>
    </location>
</feature>
<feature type="compositionally biased region" description="Low complexity" evidence="1">
    <location>
        <begin position="189"/>
        <end position="202"/>
    </location>
</feature>
<organism evidence="3 4">
    <name type="scientific">Dioszegia hungarica</name>
    <dbReference type="NCBI Taxonomy" id="4972"/>
    <lineage>
        <taxon>Eukaryota</taxon>
        <taxon>Fungi</taxon>
        <taxon>Dikarya</taxon>
        <taxon>Basidiomycota</taxon>
        <taxon>Agaricomycotina</taxon>
        <taxon>Tremellomycetes</taxon>
        <taxon>Tremellales</taxon>
        <taxon>Bulleribasidiaceae</taxon>
        <taxon>Dioszegia</taxon>
    </lineage>
</organism>
<accession>A0AA38LWY1</accession>
<proteinExistence type="predicted"/>
<dbReference type="AlphaFoldDB" id="A0AA38LWY1"/>
<dbReference type="GeneID" id="77730967"/>
<dbReference type="PROSITE" id="PS50172">
    <property type="entry name" value="BRCT"/>
    <property type="match status" value="1"/>
</dbReference>
<feature type="compositionally biased region" description="Low complexity" evidence="1">
    <location>
        <begin position="132"/>
        <end position="142"/>
    </location>
</feature>
<sequence length="504" mass="55435">MLPVRALSEAGAGIFITKTGEPLSIYVDPALTSALTITNLIKKHGGLVCPSPTNSQVLIISPVSTGIFDGHCHPLWLPLSQRLRHRRRVRAGGREKWKEGVIVQEEWAGECVRRGRVLGAEDDWGGYQKGGPPVTSSAPTTTSAIHPAVFDLSLLRKRSATLPGDRILGSTSSAAPTAEIAESPPDHNTSVSSSGTLSGTASDPKTAPKRAFSVMTSGTPEAGPSTSLAVSPPMPQDEVFKKIRVQTPLVLDEMMGRAHPHGLKDGQDRITVHRLLGEMYPYSKKTWAKLYRSWRMQDGRFAQGRLPDGDYMKHIDILDPLLPFIRQGVSVDDLATGLAIDSPSTTQSGWQVRIRAWLRTLPPNDPVLQSEVRKRAADKRRLEVSKIFKVSYDVPGINAEVVGAELSDTFPYRPQAIAVYYREWRIRAPRFRFIPHEFQSTIPIRPPQDPTDWLGSEDAADSTSQRKAKSLVRSMSAAGSEIARDEGTEVVYLDFGSEEDENDY</sequence>
<evidence type="ECO:0000259" key="2">
    <source>
        <dbReference type="PROSITE" id="PS50172"/>
    </source>
</evidence>
<dbReference type="InterPro" id="IPR001357">
    <property type="entry name" value="BRCT_dom"/>
</dbReference>
<evidence type="ECO:0000256" key="1">
    <source>
        <dbReference type="SAM" id="MobiDB-lite"/>
    </source>
</evidence>
<evidence type="ECO:0000313" key="4">
    <source>
        <dbReference type="Proteomes" id="UP001164286"/>
    </source>
</evidence>